<dbReference type="Gene3D" id="3.40.630.20">
    <property type="entry name" value="Peptidase C15, pyroglutamyl peptidase I-like"/>
    <property type="match status" value="1"/>
</dbReference>
<keyword evidence="10" id="KW-1185">Reference proteome</keyword>
<gene>
    <name evidence="9" type="ORF">EZJ44_03445</name>
</gene>
<dbReference type="GO" id="GO:0016920">
    <property type="term" value="F:pyroglutamyl-peptidase activity"/>
    <property type="evidence" value="ECO:0007669"/>
    <property type="project" value="InterPro"/>
</dbReference>
<dbReference type="PIRSF" id="PIRSF015592">
    <property type="entry name" value="Prld-crbxl_pptds"/>
    <property type="match status" value="1"/>
</dbReference>
<evidence type="ECO:0000256" key="3">
    <source>
        <dbReference type="ARBA" id="ARBA00022490"/>
    </source>
</evidence>
<keyword evidence="5" id="KW-0378">Hydrolase</keyword>
<dbReference type="EMBL" id="SJDT01000002">
    <property type="protein sequence ID" value="TBW22956.1"/>
    <property type="molecule type" value="Genomic_DNA"/>
</dbReference>
<sequence>MRVLITGFGVFANNTENPTETLITSISEMNDPALVLGVDDVAHTRPCAIDVEILPVEYRAARERLEQLGAYDLHVALGLAADRTKITIERFAINKQDSRTADMSGHIARNESIDDGALALETSFDVPALVEAARQAGFDVEESLSAGLYVCNTVYYTALQVSRSAVFVHIPSPEYSSLETNLDFIRWIVRKLLSEIF</sequence>
<dbReference type="PANTHER" id="PTHR23402">
    <property type="entry name" value="PROTEASE FAMILY C15 PYROGLUTAMYL-PEPTIDASE I-RELATED"/>
    <property type="match status" value="1"/>
</dbReference>
<evidence type="ECO:0000256" key="8">
    <source>
        <dbReference type="ARBA" id="ARBA00031559"/>
    </source>
</evidence>
<dbReference type="GO" id="GO:0006508">
    <property type="term" value="P:proteolysis"/>
    <property type="evidence" value="ECO:0007669"/>
    <property type="project" value="UniProtKB-KW"/>
</dbReference>
<dbReference type="Pfam" id="PF01470">
    <property type="entry name" value="Peptidase_C15"/>
    <property type="match status" value="1"/>
</dbReference>
<evidence type="ECO:0000256" key="2">
    <source>
        <dbReference type="ARBA" id="ARBA00019191"/>
    </source>
</evidence>
<dbReference type="OrthoDB" id="9812943at2"/>
<reference evidence="9 10" key="1">
    <citation type="submission" date="2019-02" db="EMBL/GenBank/DDBJ databases">
        <title>Arcanobacterium bovis sp. nov., isolated from the milk of a cow with mastitis.</title>
        <authorList>
            <person name="Sammra O."/>
            <person name="Foster G."/>
            <person name="Hassan A."/>
            <person name="Alssahen M."/>
            <person name="Laemmler C."/>
            <person name="Borowiak M."/>
            <person name="Malorny B."/>
            <person name="Abdulmawjood A."/>
        </authorList>
    </citation>
    <scope>NUCLEOTIDE SEQUENCE [LARGE SCALE GENOMIC DNA]</scope>
    <source>
        <strain evidence="9 10">C605018/01/1</strain>
    </source>
</reference>
<evidence type="ECO:0000313" key="10">
    <source>
        <dbReference type="Proteomes" id="UP000293036"/>
    </source>
</evidence>
<keyword evidence="4" id="KW-0645">Protease</keyword>
<dbReference type="GO" id="GO:0005829">
    <property type="term" value="C:cytosol"/>
    <property type="evidence" value="ECO:0007669"/>
    <property type="project" value="InterPro"/>
</dbReference>
<protein>
    <recommendedName>
        <fullName evidence="2">Pyrrolidone-carboxylate peptidase</fullName>
    </recommendedName>
    <alternativeName>
        <fullName evidence="7">5-oxoprolyl-peptidase</fullName>
    </alternativeName>
    <alternativeName>
        <fullName evidence="8">Pyroglutamyl-peptidase I</fullName>
    </alternativeName>
</protein>
<comment type="caution">
    <text evidence="9">The sequence shown here is derived from an EMBL/GenBank/DDBJ whole genome shotgun (WGS) entry which is preliminary data.</text>
</comment>
<dbReference type="PRINTS" id="PR00706">
    <property type="entry name" value="PYROGLUPTASE"/>
</dbReference>
<evidence type="ECO:0000256" key="4">
    <source>
        <dbReference type="ARBA" id="ARBA00022670"/>
    </source>
</evidence>
<comment type="similarity">
    <text evidence="1">Belongs to the peptidase C15 family.</text>
</comment>
<keyword evidence="6" id="KW-0788">Thiol protease</keyword>
<evidence type="ECO:0000256" key="6">
    <source>
        <dbReference type="ARBA" id="ARBA00022807"/>
    </source>
</evidence>
<dbReference type="InterPro" id="IPR016125">
    <property type="entry name" value="Peptidase_C15-like"/>
</dbReference>
<dbReference type="InterPro" id="IPR036440">
    <property type="entry name" value="Peptidase_C15-like_sf"/>
</dbReference>
<accession>A0A4Q9V1I3</accession>
<evidence type="ECO:0000313" key="9">
    <source>
        <dbReference type="EMBL" id="TBW22956.1"/>
    </source>
</evidence>
<dbReference type="Proteomes" id="UP000293036">
    <property type="component" value="Unassembled WGS sequence"/>
</dbReference>
<dbReference type="AlphaFoldDB" id="A0A4Q9V1I3"/>
<organism evidence="9 10">
    <name type="scientific">Arcanobacterium bovis</name>
    <dbReference type="NCBI Taxonomy" id="2529275"/>
    <lineage>
        <taxon>Bacteria</taxon>
        <taxon>Bacillati</taxon>
        <taxon>Actinomycetota</taxon>
        <taxon>Actinomycetes</taxon>
        <taxon>Actinomycetales</taxon>
        <taxon>Actinomycetaceae</taxon>
        <taxon>Arcanobacterium</taxon>
    </lineage>
</organism>
<evidence type="ECO:0000256" key="1">
    <source>
        <dbReference type="ARBA" id="ARBA00006641"/>
    </source>
</evidence>
<dbReference type="InterPro" id="IPR000816">
    <property type="entry name" value="Peptidase_C15"/>
</dbReference>
<proteinExistence type="inferred from homology"/>
<keyword evidence="3" id="KW-0963">Cytoplasm</keyword>
<evidence type="ECO:0000256" key="5">
    <source>
        <dbReference type="ARBA" id="ARBA00022801"/>
    </source>
</evidence>
<dbReference type="RefSeq" id="WP_131280120.1">
    <property type="nucleotide sequence ID" value="NZ_JBHSLR010000009.1"/>
</dbReference>
<name>A0A4Q9V1I3_9ACTO</name>
<evidence type="ECO:0000256" key="7">
    <source>
        <dbReference type="ARBA" id="ARBA00030836"/>
    </source>
</evidence>
<dbReference type="PANTHER" id="PTHR23402:SF1">
    <property type="entry name" value="PYROGLUTAMYL-PEPTIDASE I"/>
    <property type="match status" value="1"/>
</dbReference>
<dbReference type="SUPFAM" id="SSF53182">
    <property type="entry name" value="Pyrrolidone carboxyl peptidase (pyroglutamate aminopeptidase)"/>
    <property type="match status" value="1"/>
</dbReference>